<organism evidence="2 3">
    <name type="scientific">Synaphobranchus kaupii</name>
    <name type="common">Kaup's arrowtooth eel</name>
    <dbReference type="NCBI Taxonomy" id="118154"/>
    <lineage>
        <taxon>Eukaryota</taxon>
        <taxon>Metazoa</taxon>
        <taxon>Chordata</taxon>
        <taxon>Craniata</taxon>
        <taxon>Vertebrata</taxon>
        <taxon>Euteleostomi</taxon>
        <taxon>Actinopterygii</taxon>
        <taxon>Neopterygii</taxon>
        <taxon>Teleostei</taxon>
        <taxon>Anguilliformes</taxon>
        <taxon>Synaphobranchidae</taxon>
        <taxon>Synaphobranchus</taxon>
    </lineage>
</organism>
<keyword evidence="3" id="KW-1185">Reference proteome</keyword>
<name>A0A9Q1E9H6_SYNKA</name>
<feature type="region of interest" description="Disordered" evidence="1">
    <location>
        <begin position="1"/>
        <end position="34"/>
    </location>
</feature>
<accession>A0A9Q1E9H6</accession>
<protein>
    <submittedName>
        <fullName evidence="2">Uncharacterized protein</fullName>
    </submittedName>
</protein>
<dbReference type="AlphaFoldDB" id="A0A9Q1E9H6"/>
<feature type="compositionally biased region" description="Basic and acidic residues" evidence="1">
    <location>
        <begin position="1"/>
        <end position="11"/>
    </location>
</feature>
<sequence>MGGPPFKERGPRPACARRIYGASSPARRGNNRQKCVDWPRPERLRRASLTAPTVPPEKFGITVANKQLRFFRVFVPGAHGKPKAVGHNKGVEGEQPCANGPRERAMTIKVFRARKLLERGFWLSAETWCTYVRVTVPPRCPFPPRTERHSGCNL</sequence>
<gene>
    <name evidence="2" type="ORF">SKAU_G00403440</name>
</gene>
<evidence type="ECO:0000256" key="1">
    <source>
        <dbReference type="SAM" id="MobiDB-lite"/>
    </source>
</evidence>
<comment type="caution">
    <text evidence="2">The sequence shown here is derived from an EMBL/GenBank/DDBJ whole genome shotgun (WGS) entry which is preliminary data.</text>
</comment>
<dbReference type="EMBL" id="JAINUF010000021">
    <property type="protein sequence ID" value="KAJ8334705.1"/>
    <property type="molecule type" value="Genomic_DNA"/>
</dbReference>
<evidence type="ECO:0000313" key="3">
    <source>
        <dbReference type="Proteomes" id="UP001152622"/>
    </source>
</evidence>
<dbReference type="Proteomes" id="UP001152622">
    <property type="component" value="Chromosome 21"/>
</dbReference>
<proteinExistence type="predicted"/>
<reference evidence="2" key="1">
    <citation type="journal article" date="2023" name="Science">
        <title>Genome structures resolve the early diversification of teleost fishes.</title>
        <authorList>
            <person name="Parey E."/>
            <person name="Louis A."/>
            <person name="Montfort J."/>
            <person name="Bouchez O."/>
            <person name="Roques C."/>
            <person name="Iampietro C."/>
            <person name="Lluch J."/>
            <person name="Castinel A."/>
            <person name="Donnadieu C."/>
            <person name="Desvignes T."/>
            <person name="Floi Bucao C."/>
            <person name="Jouanno E."/>
            <person name="Wen M."/>
            <person name="Mejri S."/>
            <person name="Dirks R."/>
            <person name="Jansen H."/>
            <person name="Henkel C."/>
            <person name="Chen W.J."/>
            <person name="Zahm M."/>
            <person name="Cabau C."/>
            <person name="Klopp C."/>
            <person name="Thompson A.W."/>
            <person name="Robinson-Rechavi M."/>
            <person name="Braasch I."/>
            <person name="Lecointre G."/>
            <person name="Bobe J."/>
            <person name="Postlethwait J.H."/>
            <person name="Berthelot C."/>
            <person name="Roest Crollius H."/>
            <person name="Guiguen Y."/>
        </authorList>
    </citation>
    <scope>NUCLEOTIDE SEQUENCE</scope>
    <source>
        <strain evidence="2">WJC10195</strain>
    </source>
</reference>
<evidence type="ECO:0000313" key="2">
    <source>
        <dbReference type="EMBL" id="KAJ8334705.1"/>
    </source>
</evidence>